<dbReference type="Pfam" id="PF15611">
    <property type="entry name" value="EH_Signature"/>
    <property type="match status" value="1"/>
</dbReference>
<organism evidence="2 3">
    <name type="scientific">Vibrio breoganii</name>
    <dbReference type="NCBI Taxonomy" id="553239"/>
    <lineage>
        <taxon>Bacteria</taxon>
        <taxon>Pseudomonadati</taxon>
        <taxon>Pseudomonadota</taxon>
        <taxon>Gammaproteobacteria</taxon>
        <taxon>Vibrionales</taxon>
        <taxon>Vibrionaceae</taxon>
        <taxon>Vibrio</taxon>
    </lineage>
</organism>
<evidence type="ECO:0000313" key="3">
    <source>
        <dbReference type="Proteomes" id="UP000092018"/>
    </source>
</evidence>
<reference evidence="2 3" key="1">
    <citation type="submission" date="2016-06" db="EMBL/GenBank/DDBJ databases">
        <title>Adaptive Radiation by Waves of Gene Transfer Leads to Fine-Scale Resource Partitioning in Marine Microbes.</title>
        <authorList>
            <person name="Hehemann J.-H."/>
            <person name="Arevalo P."/>
            <person name="Datta M.S."/>
            <person name="Yu X."/>
            <person name="Corzett C."/>
            <person name="Henschel A."/>
            <person name="Preheim S.P."/>
            <person name="Timberlake S."/>
            <person name="Alm E.J."/>
            <person name="Polz M.F."/>
        </authorList>
    </citation>
    <scope>NUCLEOTIDE SEQUENCE [LARGE SCALE GENOMIC DNA]</scope>
    <source>
        <strain evidence="2 3">FF50</strain>
    </source>
</reference>
<proteinExistence type="predicted"/>
<accession>A0AAN1CS21</accession>
<sequence>MKPRSWFIEPALPRFTKLSELIGKGQEHQSEQAVGSSFFADKAITSIVEKLKESGEISELEWLILLRSQSQYESLDDEVRQAVVGEVWNAISKDEQRFAKLTIKLVSGYSRDYISVAKALLNSFPRVLPRNFSRTTKQQIEITRFLISDQFDSGASAILASGKGIVSFFDSLGMEYKGSHISKIACAAENALPQNPSTAQLTWWRSCQDLIEQDQTIEQLERLLNKVSLIASDSPFEKWIKGHCLPDSKNTIWYRLSKESQLKLKSIFNVTDFASVQLLFEKLSETRTDPTLCSREANHLIKRPSFWSDFSDSFGRVRFLLTSRSEKLLKTQIDLAQHRVTVMESMPFNDKSEICILEIGQYILVERFRVSNFDLGIFKKTDELVEILFEADYLDAYTLMKLTPQIVHDHFDWWQIRLTHMLKGLGIHHNANKGQQWLSSDDLERARGAQEKQEFRYTGLPDRTIYFKTGKRF</sequence>
<dbReference type="RefSeq" id="WP_065210017.1">
    <property type="nucleotide sequence ID" value="NZ_CP016177.1"/>
</dbReference>
<protein>
    <recommendedName>
        <fullName evidence="1">Zorya protein ZorC EH domain-containing protein</fullName>
    </recommendedName>
</protein>
<dbReference type="InterPro" id="IPR028943">
    <property type="entry name" value="ZorC_EH_Signature_dom"/>
</dbReference>
<feature type="domain" description="Zorya protein ZorC EH" evidence="1">
    <location>
        <begin position="252"/>
        <end position="379"/>
    </location>
</feature>
<dbReference type="Proteomes" id="UP000092018">
    <property type="component" value="Chromosome 1"/>
</dbReference>
<dbReference type="AlphaFoldDB" id="A0AAN1CS21"/>
<name>A0AAN1CS21_9VIBR</name>
<gene>
    <name evidence="2" type="ORF">A6E01_07930</name>
</gene>
<dbReference type="EMBL" id="CP016177">
    <property type="protein sequence ID" value="ANO33140.1"/>
    <property type="molecule type" value="Genomic_DNA"/>
</dbReference>
<evidence type="ECO:0000313" key="2">
    <source>
        <dbReference type="EMBL" id="ANO33140.1"/>
    </source>
</evidence>
<evidence type="ECO:0000259" key="1">
    <source>
        <dbReference type="Pfam" id="PF15611"/>
    </source>
</evidence>
<dbReference type="KEGG" id="vbr:A6E01_07930"/>